<proteinExistence type="inferred from homology"/>
<comment type="caution">
    <text evidence="6">The sequence shown here is derived from an EMBL/GenBank/DDBJ whole genome shotgun (WGS) entry which is preliminary data.</text>
</comment>
<evidence type="ECO:0000313" key="7">
    <source>
        <dbReference type="Proteomes" id="UP000074294"/>
    </source>
</evidence>
<dbReference type="GO" id="GO:0002181">
    <property type="term" value="P:cytoplasmic translation"/>
    <property type="evidence" value="ECO:0007669"/>
    <property type="project" value="TreeGrafter"/>
</dbReference>
<dbReference type="NCBIfam" id="NF002258">
    <property type="entry name" value="PRK01192.1-1"/>
    <property type="match status" value="1"/>
</dbReference>
<evidence type="ECO:0000313" key="6">
    <source>
        <dbReference type="EMBL" id="KUO40547.1"/>
    </source>
</evidence>
<dbReference type="GO" id="GO:0022625">
    <property type="term" value="C:cytosolic large ribosomal subunit"/>
    <property type="evidence" value="ECO:0007669"/>
    <property type="project" value="TreeGrafter"/>
</dbReference>
<dbReference type="CDD" id="cd00463">
    <property type="entry name" value="Ribosomal_L31e"/>
    <property type="match status" value="1"/>
</dbReference>
<sequence length="83" mass="9757">MPEEKIFVIPLREVKRAPRYRRTSRAVKLIKEYLTRHMKSERVKLDPALNEKLWECGQEKPPAKIRVKAVKDEDGLVKAFPAE</sequence>
<dbReference type="InterPro" id="IPR023621">
    <property type="entry name" value="Ribosomal_eL31_dom_sf"/>
</dbReference>
<reference evidence="6 7" key="1">
    <citation type="journal article" date="2016" name="Nat. Microbiol.">
        <title>Genomic inference of the metabolism of cosmopolitan subsurface Archaea, Hadesarchaea.</title>
        <authorList>
            <person name="Baker B.J."/>
            <person name="Saw J.H."/>
            <person name="Lind A.E."/>
            <person name="Lazar C.S."/>
            <person name="Hinrichs K.-U."/>
            <person name="Teske A.P."/>
            <person name="Ettema T.J."/>
        </authorList>
    </citation>
    <scope>NUCLEOTIDE SEQUENCE [LARGE SCALE GENOMIC DNA]</scope>
</reference>
<evidence type="ECO:0000256" key="2">
    <source>
        <dbReference type="ARBA" id="ARBA00022980"/>
    </source>
</evidence>
<keyword evidence="3 5" id="KW-0687">Ribonucleoprotein</keyword>
<dbReference type="SUPFAM" id="SSF54575">
    <property type="entry name" value="Ribosomal protein L31e"/>
    <property type="match status" value="1"/>
</dbReference>
<protein>
    <recommendedName>
        <fullName evidence="4 5">Large ribosomal subunit protein eL31</fullName>
    </recommendedName>
</protein>
<evidence type="ECO:0000256" key="4">
    <source>
        <dbReference type="ARBA" id="ARBA00035230"/>
    </source>
</evidence>
<evidence type="ECO:0000256" key="3">
    <source>
        <dbReference type="ARBA" id="ARBA00023274"/>
    </source>
</evidence>
<dbReference type="Gene3D" id="3.10.440.10">
    <property type="match status" value="1"/>
</dbReference>
<dbReference type="PANTHER" id="PTHR10956:SF0">
    <property type="entry name" value="60S RIBOSOMAL PROTEIN L31"/>
    <property type="match status" value="1"/>
</dbReference>
<dbReference type="Pfam" id="PF01198">
    <property type="entry name" value="Ribosomal_L31e"/>
    <property type="match status" value="1"/>
</dbReference>
<dbReference type="STRING" id="1776334.APZ16_05020"/>
<accession>A0A147JVL8</accession>
<dbReference type="AlphaFoldDB" id="A0A147JVL8"/>
<dbReference type="Proteomes" id="UP000074294">
    <property type="component" value="Unassembled WGS sequence"/>
</dbReference>
<name>A0A147JVL8_HADYE</name>
<evidence type="ECO:0000256" key="1">
    <source>
        <dbReference type="ARBA" id="ARBA00010808"/>
    </source>
</evidence>
<dbReference type="EMBL" id="LQMQ01000039">
    <property type="protein sequence ID" value="KUO40547.1"/>
    <property type="molecule type" value="Genomic_DNA"/>
</dbReference>
<organism evidence="6 7">
    <name type="scientific">Hadarchaeum yellowstonense</name>
    <dbReference type="NCBI Taxonomy" id="1776334"/>
    <lineage>
        <taxon>Archaea</taxon>
        <taxon>Methanobacteriati</taxon>
        <taxon>Candidatus Hadarchaeota</taxon>
        <taxon>Candidatus Hadarchaeia</taxon>
        <taxon>Candidatus Hadarchaeales</taxon>
        <taxon>Candidatus Hadarchaeaceae</taxon>
        <taxon>Candidatus Hadarchaeum</taxon>
    </lineage>
</organism>
<comment type="similarity">
    <text evidence="1 5">Belongs to the eukaryotic ribosomal protein eL31 family.</text>
</comment>
<gene>
    <name evidence="5" type="primary">rpl31e</name>
    <name evidence="6" type="ORF">APZ16_05020</name>
</gene>
<dbReference type="SMART" id="SM01380">
    <property type="entry name" value="Ribosomal_L31e"/>
    <property type="match status" value="1"/>
</dbReference>
<dbReference type="InterPro" id="IPR000054">
    <property type="entry name" value="Ribosomal_eL31"/>
</dbReference>
<dbReference type="HAMAP" id="MF_00410">
    <property type="entry name" value="Ribosomal_eL31"/>
    <property type="match status" value="1"/>
</dbReference>
<dbReference type="GO" id="GO:0003735">
    <property type="term" value="F:structural constituent of ribosome"/>
    <property type="evidence" value="ECO:0007669"/>
    <property type="project" value="InterPro"/>
</dbReference>
<dbReference type="PANTHER" id="PTHR10956">
    <property type="entry name" value="60S RIBOSOMAL PROTEIN L31"/>
    <property type="match status" value="1"/>
</dbReference>
<keyword evidence="2 5" id="KW-0689">Ribosomal protein</keyword>
<evidence type="ECO:0000256" key="5">
    <source>
        <dbReference type="HAMAP-Rule" id="MF_00410"/>
    </source>
</evidence>